<keyword evidence="8" id="KW-1185">Reference proteome</keyword>
<feature type="domain" description="RING-type" evidence="6">
    <location>
        <begin position="279"/>
        <end position="331"/>
    </location>
</feature>
<keyword evidence="1" id="KW-0479">Metal-binding</keyword>
<keyword evidence="3" id="KW-0862">Zinc</keyword>
<keyword evidence="5" id="KW-1133">Transmembrane helix</keyword>
<dbReference type="GO" id="GO:0008270">
    <property type="term" value="F:zinc ion binding"/>
    <property type="evidence" value="ECO:0007669"/>
    <property type="project" value="UniProtKB-KW"/>
</dbReference>
<gene>
    <name evidence="7" type="ORF">ECRASSUSDP1_LOCUS14333</name>
</gene>
<keyword evidence="5" id="KW-0472">Membrane</keyword>
<dbReference type="SUPFAM" id="SSF57850">
    <property type="entry name" value="RING/U-box"/>
    <property type="match status" value="1"/>
</dbReference>
<feature type="transmembrane region" description="Helical" evidence="5">
    <location>
        <begin position="151"/>
        <end position="173"/>
    </location>
</feature>
<keyword evidence="2 4" id="KW-0863">Zinc-finger</keyword>
<evidence type="ECO:0000256" key="1">
    <source>
        <dbReference type="ARBA" id="ARBA00022723"/>
    </source>
</evidence>
<evidence type="ECO:0000259" key="6">
    <source>
        <dbReference type="PROSITE" id="PS50089"/>
    </source>
</evidence>
<accession>A0AAD2CVY9</accession>
<dbReference type="Gene3D" id="3.30.40.10">
    <property type="entry name" value="Zinc/RING finger domain, C3HC4 (zinc finger)"/>
    <property type="match status" value="1"/>
</dbReference>
<dbReference type="Proteomes" id="UP001295684">
    <property type="component" value="Unassembled WGS sequence"/>
</dbReference>
<dbReference type="InterPro" id="IPR001841">
    <property type="entry name" value="Znf_RING"/>
</dbReference>
<organism evidence="7 8">
    <name type="scientific">Euplotes crassus</name>
    <dbReference type="NCBI Taxonomy" id="5936"/>
    <lineage>
        <taxon>Eukaryota</taxon>
        <taxon>Sar</taxon>
        <taxon>Alveolata</taxon>
        <taxon>Ciliophora</taxon>
        <taxon>Intramacronucleata</taxon>
        <taxon>Spirotrichea</taxon>
        <taxon>Hypotrichia</taxon>
        <taxon>Euplotida</taxon>
        <taxon>Euplotidae</taxon>
        <taxon>Moneuplotes</taxon>
    </lineage>
</organism>
<dbReference type="AlphaFoldDB" id="A0AAD2CVY9"/>
<evidence type="ECO:0000313" key="7">
    <source>
        <dbReference type="EMBL" id="CAI2372996.1"/>
    </source>
</evidence>
<evidence type="ECO:0000256" key="2">
    <source>
        <dbReference type="ARBA" id="ARBA00022771"/>
    </source>
</evidence>
<dbReference type="PROSITE" id="PS50089">
    <property type="entry name" value="ZF_RING_2"/>
    <property type="match status" value="1"/>
</dbReference>
<evidence type="ECO:0000313" key="8">
    <source>
        <dbReference type="Proteomes" id="UP001295684"/>
    </source>
</evidence>
<dbReference type="PANTHER" id="PTHR14155:SF627">
    <property type="entry name" value="OS06G0192800 PROTEIN"/>
    <property type="match status" value="1"/>
</dbReference>
<feature type="transmembrane region" description="Helical" evidence="5">
    <location>
        <begin position="38"/>
        <end position="55"/>
    </location>
</feature>
<dbReference type="PANTHER" id="PTHR14155">
    <property type="entry name" value="RING FINGER DOMAIN-CONTAINING"/>
    <property type="match status" value="1"/>
</dbReference>
<evidence type="ECO:0000256" key="4">
    <source>
        <dbReference type="PROSITE-ProRule" id="PRU00175"/>
    </source>
</evidence>
<sequence length="346" mass="40757">MSCISDLCSEFAHWVCSTKVYSTDYEHKQKVITKLSRYLFCSCISLIASIIILTAKFGGEQDNFEVIGMGTCIGVFGVDVMVFFVRRLVLKSSRGERNWIRLIHAVIHIAICCLWGASFGLAFDDLFYEHRYTRVKVLIFLTVFVIQLVRILHYSLLTLVYIILAPCILCTILRERREQRRSFNSIRASRYRGSLERRLLEFQLDEQENNYIPLLVRLDDEAAELPAPPREYLGWGRRSFLEFLRDNGFFENNEEEIPLEKLKRFRYEELKEELDYEECSICICAFSEVPDELLIVLPCNVGEDRKDKMHVFHEECILEWIKKHRKCPLCRADITKEVIMRYNPDE</sequence>
<comment type="caution">
    <text evidence="7">The sequence shown here is derived from an EMBL/GenBank/DDBJ whole genome shotgun (WGS) entry which is preliminary data.</text>
</comment>
<dbReference type="InterPro" id="IPR013083">
    <property type="entry name" value="Znf_RING/FYVE/PHD"/>
</dbReference>
<reference evidence="7" key="1">
    <citation type="submission" date="2023-07" db="EMBL/GenBank/DDBJ databases">
        <authorList>
            <consortium name="AG Swart"/>
            <person name="Singh M."/>
            <person name="Singh A."/>
            <person name="Seah K."/>
            <person name="Emmerich C."/>
        </authorList>
    </citation>
    <scope>NUCLEOTIDE SEQUENCE</scope>
    <source>
        <strain evidence="7">DP1</strain>
    </source>
</reference>
<evidence type="ECO:0000256" key="3">
    <source>
        <dbReference type="ARBA" id="ARBA00022833"/>
    </source>
</evidence>
<proteinExistence type="predicted"/>
<name>A0AAD2CVY9_EUPCR</name>
<dbReference type="Pfam" id="PF13639">
    <property type="entry name" value="zf-RING_2"/>
    <property type="match status" value="1"/>
</dbReference>
<evidence type="ECO:0000256" key="5">
    <source>
        <dbReference type="SAM" id="Phobius"/>
    </source>
</evidence>
<feature type="transmembrane region" description="Helical" evidence="5">
    <location>
        <begin position="102"/>
        <end position="123"/>
    </location>
</feature>
<protein>
    <recommendedName>
        <fullName evidence="6">RING-type domain-containing protein</fullName>
    </recommendedName>
</protein>
<dbReference type="InterPro" id="IPR053238">
    <property type="entry name" value="RING-H2_zinc_finger"/>
</dbReference>
<feature type="transmembrane region" description="Helical" evidence="5">
    <location>
        <begin position="67"/>
        <end position="90"/>
    </location>
</feature>
<keyword evidence="5" id="KW-0812">Transmembrane</keyword>
<dbReference type="EMBL" id="CAMPGE010014318">
    <property type="protein sequence ID" value="CAI2372996.1"/>
    <property type="molecule type" value="Genomic_DNA"/>
</dbReference>